<organism evidence="3 4">
    <name type="scientific">Agromyces salentinus</name>
    <dbReference type="NCBI Taxonomy" id="269421"/>
    <lineage>
        <taxon>Bacteria</taxon>
        <taxon>Bacillati</taxon>
        <taxon>Actinomycetota</taxon>
        <taxon>Actinomycetes</taxon>
        <taxon>Micrococcales</taxon>
        <taxon>Microbacteriaceae</taxon>
        <taxon>Agromyces</taxon>
    </lineage>
</organism>
<evidence type="ECO:0000313" key="4">
    <source>
        <dbReference type="Proteomes" id="UP001501746"/>
    </source>
</evidence>
<feature type="region of interest" description="Disordered" evidence="1">
    <location>
        <begin position="1"/>
        <end position="22"/>
    </location>
</feature>
<dbReference type="NCBIfam" id="TIGR03083">
    <property type="entry name" value="maleylpyruvate isomerase family mycothiol-dependent enzyme"/>
    <property type="match status" value="1"/>
</dbReference>
<dbReference type="SUPFAM" id="SSF109854">
    <property type="entry name" value="DinB/YfiT-like putative metalloenzymes"/>
    <property type="match status" value="1"/>
</dbReference>
<evidence type="ECO:0000313" key="3">
    <source>
        <dbReference type="EMBL" id="GAA1824831.1"/>
    </source>
</evidence>
<dbReference type="Proteomes" id="UP001501746">
    <property type="component" value="Unassembled WGS sequence"/>
</dbReference>
<dbReference type="EMBL" id="BAAANK010000001">
    <property type="protein sequence ID" value="GAA1824831.1"/>
    <property type="molecule type" value="Genomic_DNA"/>
</dbReference>
<keyword evidence="4" id="KW-1185">Reference proteome</keyword>
<gene>
    <name evidence="3" type="ORF">GCM10009750_04720</name>
</gene>
<comment type="caution">
    <text evidence="3">The sequence shown here is derived from an EMBL/GenBank/DDBJ whole genome shotgun (WGS) entry which is preliminary data.</text>
</comment>
<dbReference type="InterPro" id="IPR024344">
    <property type="entry name" value="MDMPI_metal-binding"/>
</dbReference>
<protein>
    <recommendedName>
        <fullName evidence="2">Mycothiol-dependent maleylpyruvate isomerase metal-binding domain-containing protein</fullName>
    </recommendedName>
</protein>
<name>A0ABP4YN85_9MICO</name>
<proteinExistence type="predicted"/>
<sequence length="243" mass="25405">MSDLSRHLPLSNRPRHDESDVSSSWNAELADVLGSLATALAPLPDAAWATTSRRPDWSVHDVIAHLVWRLSTPRGERWRASARSLAEQGFSAAAAELVIARRVAGSPDATPPALVQRLVAMRDVAAARAAGAAPGLALDGTRGDTFQNGIGALAEAVIGATDVAASLGLPLTVPERASGAVALRRALEAPTEIKAVIRGHSLAATDADWSFGNGPVLEATAAELLLFLYGRSDTAPHPRPTTR</sequence>
<dbReference type="RefSeq" id="WP_170296930.1">
    <property type="nucleotide sequence ID" value="NZ_BAAANK010000001.1"/>
</dbReference>
<accession>A0ABP4YN85</accession>
<evidence type="ECO:0000256" key="1">
    <source>
        <dbReference type="SAM" id="MobiDB-lite"/>
    </source>
</evidence>
<dbReference type="InterPro" id="IPR017517">
    <property type="entry name" value="Maleyloyr_isom"/>
</dbReference>
<evidence type="ECO:0000259" key="2">
    <source>
        <dbReference type="Pfam" id="PF11716"/>
    </source>
</evidence>
<dbReference type="Gene3D" id="1.20.120.450">
    <property type="entry name" value="dinb family like domain"/>
    <property type="match status" value="1"/>
</dbReference>
<feature type="domain" description="Mycothiol-dependent maleylpyruvate isomerase metal-binding" evidence="2">
    <location>
        <begin position="33"/>
        <end position="139"/>
    </location>
</feature>
<reference evidence="4" key="1">
    <citation type="journal article" date="2019" name="Int. J. Syst. Evol. Microbiol.">
        <title>The Global Catalogue of Microorganisms (GCM) 10K type strain sequencing project: providing services to taxonomists for standard genome sequencing and annotation.</title>
        <authorList>
            <consortium name="The Broad Institute Genomics Platform"/>
            <consortium name="The Broad Institute Genome Sequencing Center for Infectious Disease"/>
            <person name="Wu L."/>
            <person name="Ma J."/>
        </authorList>
    </citation>
    <scope>NUCLEOTIDE SEQUENCE [LARGE SCALE GENOMIC DNA]</scope>
    <source>
        <strain evidence="4">JCM 14323</strain>
    </source>
</reference>
<dbReference type="Pfam" id="PF11716">
    <property type="entry name" value="MDMPI_N"/>
    <property type="match status" value="1"/>
</dbReference>
<dbReference type="InterPro" id="IPR034660">
    <property type="entry name" value="DinB/YfiT-like"/>
</dbReference>